<dbReference type="Pfam" id="PF02879">
    <property type="entry name" value="PGM_PMM_II"/>
    <property type="match status" value="1"/>
</dbReference>
<dbReference type="GO" id="GO:0006048">
    <property type="term" value="P:UDP-N-acetylglucosamine biosynthetic process"/>
    <property type="evidence" value="ECO:0007669"/>
    <property type="project" value="TreeGrafter"/>
</dbReference>
<dbReference type="SUPFAM" id="SSF55957">
    <property type="entry name" value="Phosphoglucomutase, C-terminal domain"/>
    <property type="match status" value="1"/>
</dbReference>
<dbReference type="InterPro" id="IPR005844">
    <property type="entry name" value="A-D-PHexomutase_a/b/a-I"/>
</dbReference>
<dbReference type="GO" id="GO:0004615">
    <property type="term" value="F:phosphomannomutase activity"/>
    <property type="evidence" value="ECO:0007669"/>
    <property type="project" value="TreeGrafter"/>
</dbReference>
<evidence type="ECO:0000313" key="12">
    <source>
        <dbReference type="Proteomes" id="UP001139319"/>
    </source>
</evidence>
<evidence type="ECO:0000259" key="10">
    <source>
        <dbReference type="Pfam" id="PF02880"/>
    </source>
</evidence>
<feature type="binding site" evidence="6">
    <location>
        <position position="244"/>
    </location>
    <ligand>
        <name>Mg(2+)</name>
        <dbReference type="ChEBI" id="CHEBI:18420"/>
    </ligand>
</feature>
<feature type="domain" description="Alpha-D-phosphohexomutase alpha/beta/alpha" evidence="10">
    <location>
        <begin position="257"/>
        <end position="362"/>
    </location>
</feature>
<dbReference type="GO" id="GO:0005829">
    <property type="term" value="C:cytosol"/>
    <property type="evidence" value="ECO:0007669"/>
    <property type="project" value="TreeGrafter"/>
</dbReference>
<dbReference type="InterPro" id="IPR005843">
    <property type="entry name" value="A-D-PHexomutase_C"/>
</dbReference>
<reference evidence="11" key="2">
    <citation type="submission" date="2023-01" db="EMBL/GenBank/DDBJ databases">
        <title>Gilvimarinus xylanilyticus HB14 isolated from Caulerpa lentillifera aquaculture base in Hainan, China.</title>
        <authorList>
            <person name="Zhang Y.-J."/>
        </authorList>
    </citation>
    <scope>NUCLEOTIDE SEQUENCE</scope>
    <source>
        <strain evidence="11">HB14</strain>
    </source>
</reference>
<dbReference type="PANTHER" id="PTHR42946">
    <property type="entry name" value="PHOSPHOHEXOSE MUTASE"/>
    <property type="match status" value="1"/>
</dbReference>
<dbReference type="NCBIfam" id="NF008139">
    <property type="entry name" value="PRK10887.1"/>
    <property type="match status" value="1"/>
</dbReference>
<feature type="binding site" evidence="6">
    <location>
        <position position="242"/>
    </location>
    <ligand>
        <name>Mg(2+)</name>
        <dbReference type="ChEBI" id="CHEBI:18420"/>
    </ligand>
</feature>
<evidence type="ECO:0000256" key="4">
    <source>
        <dbReference type="ARBA" id="ARBA00022842"/>
    </source>
</evidence>
<evidence type="ECO:0000256" key="6">
    <source>
        <dbReference type="HAMAP-Rule" id="MF_01554"/>
    </source>
</evidence>
<dbReference type="Gene3D" id="3.30.310.50">
    <property type="entry name" value="Alpha-D-phosphohexomutase, C-terminal domain"/>
    <property type="match status" value="1"/>
</dbReference>
<dbReference type="GO" id="GO:0000287">
    <property type="term" value="F:magnesium ion binding"/>
    <property type="evidence" value="ECO:0007669"/>
    <property type="project" value="UniProtKB-UniRule"/>
</dbReference>
<feature type="active site" description="Phosphoserine intermediate" evidence="6">
    <location>
        <position position="103"/>
    </location>
</feature>
<dbReference type="Proteomes" id="UP001139319">
    <property type="component" value="Unassembled WGS sequence"/>
</dbReference>
<dbReference type="HAMAP" id="MF_01554_B">
    <property type="entry name" value="GlmM_B"/>
    <property type="match status" value="1"/>
</dbReference>
<dbReference type="FunFam" id="3.40.120.10:FF:000003">
    <property type="entry name" value="Phosphoglucosamine mutase"/>
    <property type="match status" value="1"/>
</dbReference>
<evidence type="ECO:0000259" key="9">
    <source>
        <dbReference type="Pfam" id="PF02879"/>
    </source>
</evidence>
<feature type="domain" description="Alpha-D-phosphohexomutase alpha/beta/alpha" evidence="9">
    <location>
        <begin position="157"/>
        <end position="253"/>
    </location>
</feature>
<name>A0A9X2I659_9GAMM</name>
<dbReference type="AlphaFoldDB" id="A0A9X2I659"/>
<comment type="cofactor">
    <cofactor evidence="6">
        <name>Mg(2+)</name>
        <dbReference type="ChEBI" id="CHEBI:18420"/>
    </cofactor>
    <text evidence="6">Binds 1 Mg(2+) ion per subunit.</text>
</comment>
<dbReference type="GO" id="GO:0005975">
    <property type="term" value="P:carbohydrate metabolic process"/>
    <property type="evidence" value="ECO:0007669"/>
    <property type="project" value="InterPro"/>
</dbReference>
<dbReference type="InterPro" id="IPR050060">
    <property type="entry name" value="Phosphoglucosamine_mutase"/>
</dbReference>
<proteinExistence type="inferred from homology"/>
<comment type="caution">
    <text evidence="11">The sequence shown here is derived from an EMBL/GenBank/DDBJ whole genome shotgun (WGS) entry which is preliminary data.</text>
</comment>
<protein>
    <recommendedName>
        <fullName evidence="6">Phosphoglucosamine mutase</fullName>
        <ecNumber evidence="6">5.4.2.10</ecNumber>
    </recommendedName>
</protein>
<evidence type="ECO:0000313" key="11">
    <source>
        <dbReference type="EMBL" id="MCP8900157.1"/>
    </source>
</evidence>
<dbReference type="Pfam" id="PF02880">
    <property type="entry name" value="PGM_PMM_III"/>
    <property type="match status" value="1"/>
</dbReference>
<accession>A0A9X2I659</accession>
<keyword evidence="4 6" id="KW-0460">Magnesium</keyword>
<keyword evidence="3 6" id="KW-0479">Metal-binding</keyword>
<dbReference type="SUPFAM" id="SSF53738">
    <property type="entry name" value="Phosphoglucomutase, first 3 domains"/>
    <property type="match status" value="3"/>
</dbReference>
<dbReference type="CDD" id="cd05802">
    <property type="entry name" value="GlmM"/>
    <property type="match status" value="1"/>
</dbReference>
<feature type="domain" description="Alpha-D-phosphohexomutase C-terminal" evidence="7">
    <location>
        <begin position="372"/>
        <end position="438"/>
    </location>
</feature>
<feature type="domain" description="Alpha-D-phosphohexomutase alpha/beta/alpha" evidence="8">
    <location>
        <begin position="3"/>
        <end position="136"/>
    </location>
</feature>
<dbReference type="InterPro" id="IPR005846">
    <property type="entry name" value="A-D-PHexomutase_a/b/a-III"/>
</dbReference>
<comment type="catalytic activity">
    <reaction evidence="6">
        <text>alpha-D-glucosamine 1-phosphate = D-glucosamine 6-phosphate</text>
        <dbReference type="Rhea" id="RHEA:23424"/>
        <dbReference type="ChEBI" id="CHEBI:58516"/>
        <dbReference type="ChEBI" id="CHEBI:58725"/>
        <dbReference type="EC" id="5.4.2.10"/>
    </reaction>
</comment>
<dbReference type="InterPro" id="IPR006352">
    <property type="entry name" value="GlmM_bact"/>
</dbReference>
<evidence type="ECO:0000256" key="2">
    <source>
        <dbReference type="ARBA" id="ARBA00022553"/>
    </source>
</evidence>
<dbReference type="Gene3D" id="3.40.120.10">
    <property type="entry name" value="Alpha-D-Glucose-1,6-Bisphosphate, subunit A, domain 3"/>
    <property type="match status" value="3"/>
</dbReference>
<dbReference type="EC" id="5.4.2.10" evidence="6"/>
<comment type="function">
    <text evidence="6">Catalyzes the conversion of glucosamine-6-phosphate to glucosamine-1-phosphate.</text>
</comment>
<organism evidence="11 12">
    <name type="scientific">Gilvimarinus xylanilyticus</name>
    <dbReference type="NCBI Taxonomy" id="2944139"/>
    <lineage>
        <taxon>Bacteria</taxon>
        <taxon>Pseudomonadati</taxon>
        <taxon>Pseudomonadota</taxon>
        <taxon>Gammaproteobacteria</taxon>
        <taxon>Cellvibrionales</taxon>
        <taxon>Cellvibrionaceae</taxon>
        <taxon>Gilvimarinus</taxon>
    </lineage>
</organism>
<dbReference type="Pfam" id="PF00408">
    <property type="entry name" value="PGM_PMM_IV"/>
    <property type="match status" value="1"/>
</dbReference>
<keyword evidence="5 6" id="KW-0413">Isomerase</keyword>
<dbReference type="Pfam" id="PF02878">
    <property type="entry name" value="PGM_PMM_I"/>
    <property type="match status" value="1"/>
</dbReference>
<keyword evidence="2 6" id="KW-0597">Phosphoprotein</keyword>
<sequence length="445" mass="47568">MSRKYFGTDGIRGRVGEAPITPDFMLKLGWAAGRVLVDRYDGPGLILIGKDTRISGYMFESALQAGLINAGVDVGLLGPMPTPGIAYLTRTFQAQAGIVISASHNSYFDNGIKFFSANGTKLDDEIEREIEAQLDEPMTTAERLGKARRITDAAGRYIEFCKGTMPWGFNLSGLQIVVDCAHGATYHIAPSVFSELGAKVIPFAAEPNGTNINRSCGSTSPEALKEKVQEMGADLGIAFDGDGDRVAFVDHKGEIVDGDELLYIIAAYQQEYGGGCAGVVGTLMSNFGFELGLKELGIGFARAKVGDRYVIETMRKNGWALGGESSGHIVCSNVTTTGDGIISALQVLLAICTMEKSLHAAKQGMRKLPQTMINVHRVKKVDLDKDEAVQKAVADTEAQLAGSGRVLLRPSGTEPVVRVMVEGKDRTQVKTLAQELAAAVEKALS</sequence>
<dbReference type="InterPro" id="IPR005841">
    <property type="entry name" value="Alpha-D-phosphohexomutase_SF"/>
</dbReference>
<dbReference type="PANTHER" id="PTHR42946:SF1">
    <property type="entry name" value="PHOSPHOGLUCOMUTASE (ALPHA-D-GLUCOSE-1,6-BISPHOSPHATE-DEPENDENT)"/>
    <property type="match status" value="1"/>
</dbReference>
<dbReference type="FunFam" id="3.30.310.50:FF:000001">
    <property type="entry name" value="Phosphoglucosamine mutase"/>
    <property type="match status" value="1"/>
</dbReference>
<comment type="similarity">
    <text evidence="1 6">Belongs to the phosphohexose mutase family.</text>
</comment>
<keyword evidence="12" id="KW-1185">Reference proteome</keyword>
<dbReference type="FunFam" id="3.40.120.10:FF:000001">
    <property type="entry name" value="Phosphoglucosamine mutase"/>
    <property type="match status" value="1"/>
</dbReference>
<evidence type="ECO:0000256" key="3">
    <source>
        <dbReference type="ARBA" id="ARBA00022723"/>
    </source>
</evidence>
<evidence type="ECO:0000256" key="5">
    <source>
        <dbReference type="ARBA" id="ARBA00023235"/>
    </source>
</evidence>
<feature type="binding site" description="via phosphate group" evidence="6">
    <location>
        <position position="103"/>
    </location>
    <ligand>
        <name>Mg(2+)</name>
        <dbReference type="ChEBI" id="CHEBI:18420"/>
    </ligand>
</feature>
<gene>
    <name evidence="6 11" type="primary">glmM</name>
    <name evidence="11" type="ORF">M6D89_12685</name>
</gene>
<dbReference type="RefSeq" id="WP_253968453.1">
    <property type="nucleotide sequence ID" value="NZ_JAMFTH010000004.1"/>
</dbReference>
<dbReference type="NCBIfam" id="TIGR01455">
    <property type="entry name" value="glmM"/>
    <property type="match status" value="1"/>
</dbReference>
<dbReference type="InterPro" id="IPR005845">
    <property type="entry name" value="A-D-PHexomutase_a/b/a-II"/>
</dbReference>
<feature type="binding site" evidence="6">
    <location>
        <position position="240"/>
    </location>
    <ligand>
        <name>Mg(2+)</name>
        <dbReference type="ChEBI" id="CHEBI:18420"/>
    </ligand>
</feature>
<dbReference type="GO" id="GO:0008966">
    <property type="term" value="F:phosphoglucosamine mutase activity"/>
    <property type="evidence" value="ECO:0007669"/>
    <property type="project" value="UniProtKB-UniRule"/>
</dbReference>
<comment type="PTM">
    <text evidence="6">Activated by phosphorylation.</text>
</comment>
<reference evidence="11" key="1">
    <citation type="submission" date="2022-05" db="EMBL/GenBank/DDBJ databases">
        <authorList>
            <person name="Sun H.-N."/>
        </authorList>
    </citation>
    <scope>NUCLEOTIDE SEQUENCE</scope>
    <source>
        <strain evidence="11">HB14</strain>
    </source>
</reference>
<dbReference type="PRINTS" id="PR00509">
    <property type="entry name" value="PGMPMM"/>
</dbReference>
<dbReference type="EMBL" id="JAMFTH010000004">
    <property type="protein sequence ID" value="MCP8900157.1"/>
    <property type="molecule type" value="Genomic_DNA"/>
</dbReference>
<evidence type="ECO:0000256" key="1">
    <source>
        <dbReference type="ARBA" id="ARBA00010231"/>
    </source>
</evidence>
<evidence type="ECO:0000259" key="8">
    <source>
        <dbReference type="Pfam" id="PF02878"/>
    </source>
</evidence>
<dbReference type="InterPro" id="IPR016055">
    <property type="entry name" value="A-D-PHexomutase_a/b/a-I/II/III"/>
</dbReference>
<evidence type="ECO:0000259" key="7">
    <source>
        <dbReference type="Pfam" id="PF00408"/>
    </source>
</evidence>
<feature type="modified residue" description="Phosphoserine" evidence="6">
    <location>
        <position position="103"/>
    </location>
</feature>
<dbReference type="GO" id="GO:0009252">
    <property type="term" value="P:peptidoglycan biosynthetic process"/>
    <property type="evidence" value="ECO:0007669"/>
    <property type="project" value="UniProtKB-ARBA"/>
</dbReference>
<dbReference type="InterPro" id="IPR036900">
    <property type="entry name" value="A-D-PHexomutase_C_sf"/>
</dbReference>